<keyword evidence="8" id="KW-0342">GTP-binding</keyword>
<evidence type="ECO:0000256" key="9">
    <source>
        <dbReference type="ARBA" id="ARBA00023136"/>
    </source>
</evidence>
<dbReference type="SUPFAM" id="SSF52540">
    <property type="entry name" value="P-loop containing nucleoside triphosphate hydrolases"/>
    <property type="match status" value="1"/>
</dbReference>
<dbReference type="EMBL" id="CAJVRL010000132">
    <property type="protein sequence ID" value="CAG8962448.1"/>
    <property type="molecule type" value="Genomic_DNA"/>
</dbReference>
<dbReference type="AlphaFoldDB" id="A0A9N9LDB6"/>
<gene>
    <name evidence="13" type="ORF">HYFRA_00014178</name>
</gene>
<comment type="subcellular location">
    <subcellularLocation>
        <location evidence="1">Endoplasmic reticulum membrane</location>
        <topology evidence="1">Single-pass membrane protein</topology>
    </subcellularLocation>
</comment>
<keyword evidence="4 11" id="KW-0812">Transmembrane</keyword>
<feature type="transmembrane region" description="Helical" evidence="11">
    <location>
        <begin position="35"/>
        <end position="56"/>
    </location>
</feature>
<accession>A0A9N9LDB6</accession>
<evidence type="ECO:0000256" key="5">
    <source>
        <dbReference type="ARBA" id="ARBA00022741"/>
    </source>
</evidence>
<evidence type="ECO:0000259" key="12">
    <source>
        <dbReference type="SMART" id="SM00382"/>
    </source>
</evidence>
<reference evidence="13" key="1">
    <citation type="submission" date="2021-07" db="EMBL/GenBank/DDBJ databases">
        <authorList>
            <person name="Durling M."/>
        </authorList>
    </citation>
    <scope>NUCLEOTIDE SEQUENCE</scope>
</reference>
<keyword evidence="9 11" id="KW-0472">Membrane</keyword>
<keyword evidence="14" id="KW-1185">Reference proteome</keyword>
<evidence type="ECO:0000256" key="1">
    <source>
        <dbReference type="ARBA" id="ARBA00004389"/>
    </source>
</evidence>
<keyword evidence="10" id="KW-0675">Receptor</keyword>
<evidence type="ECO:0000256" key="7">
    <source>
        <dbReference type="ARBA" id="ARBA00022989"/>
    </source>
</evidence>
<dbReference type="Proteomes" id="UP000696280">
    <property type="component" value="Unassembled WGS sequence"/>
</dbReference>
<dbReference type="InterPro" id="IPR019009">
    <property type="entry name" value="SRP_receptor_beta_su"/>
</dbReference>
<evidence type="ECO:0000256" key="6">
    <source>
        <dbReference type="ARBA" id="ARBA00022824"/>
    </source>
</evidence>
<keyword evidence="5" id="KW-0547">Nucleotide-binding</keyword>
<evidence type="ECO:0000256" key="3">
    <source>
        <dbReference type="ARBA" id="ARBA00020256"/>
    </source>
</evidence>
<evidence type="ECO:0000256" key="10">
    <source>
        <dbReference type="ARBA" id="ARBA00023170"/>
    </source>
</evidence>
<evidence type="ECO:0000313" key="14">
    <source>
        <dbReference type="Proteomes" id="UP000696280"/>
    </source>
</evidence>
<proteinExistence type="inferred from homology"/>
<protein>
    <recommendedName>
        <fullName evidence="3">Signal recognition particle receptor subunit beta</fullName>
    </recommendedName>
</protein>
<sequence>LWYSTPKLSRYFERFRGTMSTLTEWLQALMSPSPTALAIALLLAVTIPIFLHSFVFRASGLTALPSILLIGPSGSGKTSLLTLFERRTQPAQTHTSQSPISIECDLPVGTTANSDKYRSVNDPTNLVHKKFLLIDTPGHGKLRHHALDTLTNPQNLRGIIFLVDSATLSAGDEGLRQTADYLHDVLLTLQKRTESSSKAAKSLKEIPLMIAANKMDLFTALPAALVKSSLEAEISKVRVSRSKGLLDSGIGMEDEEKDDWLGEVGSKEFKFTQMEEFDVLIEVVGGNVSGGEGPVTEKWWKWISERL</sequence>
<dbReference type="Gene3D" id="3.40.50.300">
    <property type="entry name" value="P-loop containing nucleotide triphosphate hydrolases"/>
    <property type="match status" value="1"/>
</dbReference>
<dbReference type="OrthoDB" id="41266at2759"/>
<keyword evidence="6" id="KW-0256">Endoplasmic reticulum</keyword>
<dbReference type="SMART" id="SM00382">
    <property type="entry name" value="AAA"/>
    <property type="match status" value="1"/>
</dbReference>
<dbReference type="GO" id="GO:0005525">
    <property type="term" value="F:GTP binding"/>
    <property type="evidence" value="ECO:0007669"/>
    <property type="project" value="UniProtKB-KW"/>
</dbReference>
<comment type="caution">
    <text evidence="13">The sequence shown here is derived from an EMBL/GenBank/DDBJ whole genome shotgun (WGS) entry which is preliminary data.</text>
</comment>
<dbReference type="InterPro" id="IPR003593">
    <property type="entry name" value="AAA+_ATPase"/>
</dbReference>
<feature type="domain" description="AAA+ ATPase" evidence="12">
    <location>
        <begin position="63"/>
        <end position="238"/>
    </location>
</feature>
<evidence type="ECO:0000256" key="11">
    <source>
        <dbReference type="SAM" id="Phobius"/>
    </source>
</evidence>
<dbReference type="PRINTS" id="PR00449">
    <property type="entry name" value="RASTRNSFRMNG"/>
</dbReference>
<evidence type="ECO:0000256" key="8">
    <source>
        <dbReference type="ARBA" id="ARBA00023134"/>
    </source>
</evidence>
<organism evidence="13 14">
    <name type="scientific">Hymenoscyphus fraxineus</name>
    <dbReference type="NCBI Taxonomy" id="746836"/>
    <lineage>
        <taxon>Eukaryota</taxon>
        <taxon>Fungi</taxon>
        <taxon>Dikarya</taxon>
        <taxon>Ascomycota</taxon>
        <taxon>Pezizomycotina</taxon>
        <taxon>Leotiomycetes</taxon>
        <taxon>Helotiales</taxon>
        <taxon>Helotiaceae</taxon>
        <taxon>Hymenoscyphus</taxon>
    </lineage>
</organism>
<evidence type="ECO:0000256" key="2">
    <source>
        <dbReference type="ARBA" id="ARBA00005619"/>
    </source>
</evidence>
<dbReference type="InterPro" id="IPR027417">
    <property type="entry name" value="P-loop_NTPase"/>
</dbReference>
<keyword evidence="7 11" id="KW-1133">Transmembrane helix</keyword>
<evidence type="ECO:0000256" key="4">
    <source>
        <dbReference type="ARBA" id="ARBA00022692"/>
    </source>
</evidence>
<feature type="non-terminal residue" evidence="13">
    <location>
        <position position="307"/>
    </location>
</feature>
<dbReference type="CDD" id="cd04105">
    <property type="entry name" value="SR_beta"/>
    <property type="match status" value="1"/>
</dbReference>
<dbReference type="Pfam" id="PF09439">
    <property type="entry name" value="SRPRB"/>
    <property type="match status" value="1"/>
</dbReference>
<name>A0A9N9LDB6_9HELO</name>
<dbReference type="GO" id="GO:0005789">
    <property type="term" value="C:endoplasmic reticulum membrane"/>
    <property type="evidence" value="ECO:0007669"/>
    <property type="project" value="UniProtKB-SubCell"/>
</dbReference>
<evidence type="ECO:0000313" key="13">
    <source>
        <dbReference type="EMBL" id="CAG8962448.1"/>
    </source>
</evidence>
<comment type="similarity">
    <text evidence="2">Belongs to the SRP receptor beta subunit family.</text>
</comment>